<dbReference type="PANTHER" id="PTHR12547:SF18">
    <property type="entry name" value="PROTEIN TIS11"/>
    <property type="match status" value="1"/>
</dbReference>
<dbReference type="OrthoDB" id="410307at2759"/>
<dbReference type="SUPFAM" id="SSF90229">
    <property type="entry name" value="CCCH zinc finger"/>
    <property type="match status" value="2"/>
</dbReference>
<name>W6UPF6_ECHGR</name>
<dbReference type="PROSITE" id="PS50103">
    <property type="entry name" value="ZF_C3H1"/>
    <property type="match status" value="2"/>
</dbReference>
<evidence type="ECO:0000259" key="6">
    <source>
        <dbReference type="PROSITE" id="PS50103"/>
    </source>
</evidence>
<dbReference type="STRING" id="6210.W6UPF6"/>
<evidence type="ECO:0000313" key="7">
    <source>
        <dbReference type="EMBL" id="EUB62661.1"/>
    </source>
</evidence>
<evidence type="ECO:0000256" key="2">
    <source>
        <dbReference type="ARBA" id="ARBA00022737"/>
    </source>
</evidence>
<organism evidence="7 8">
    <name type="scientific">Echinococcus granulosus</name>
    <name type="common">Hydatid tapeworm</name>
    <dbReference type="NCBI Taxonomy" id="6210"/>
    <lineage>
        <taxon>Eukaryota</taxon>
        <taxon>Metazoa</taxon>
        <taxon>Spiralia</taxon>
        <taxon>Lophotrochozoa</taxon>
        <taxon>Platyhelminthes</taxon>
        <taxon>Cestoda</taxon>
        <taxon>Eucestoda</taxon>
        <taxon>Cyclophyllidea</taxon>
        <taxon>Taeniidae</taxon>
        <taxon>Echinococcus</taxon>
        <taxon>Echinococcus granulosus group</taxon>
    </lineage>
</organism>
<dbReference type="EMBL" id="APAU02000011">
    <property type="protein sequence ID" value="EUB62661.1"/>
    <property type="molecule type" value="Genomic_DNA"/>
</dbReference>
<dbReference type="Gene3D" id="4.10.1000.10">
    <property type="entry name" value="Zinc finger, CCCH-type"/>
    <property type="match status" value="2"/>
</dbReference>
<protein>
    <submittedName>
        <fullName evidence="7">Butyrate response factor</fullName>
    </submittedName>
</protein>
<gene>
    <name evidence="7" type="ORF">EGR_02457</name>
</gene>
<comment type="caution">
    <text evidence="7">The sequence shown here is derived from an EMBL/GenBank/DDBJ whole genome shotgun (WGS) entry which is preliminary data.</text>
</comment>
<dbReference type="KEGG" id="egl:EGR_02457"/>
<dbReference type="InterPro" id="IPR045877">
    <property type="entry name" value="ZFP36-like"/>
</dbReference>
<evidence type="ECO:0000256" key="3">
    <source>
        <dbReference type="ARBA" id="ARBA00022771"/>
    </source>
</evidence>
<evidence type="ECO:0000256" key="1">
    <source>
        <dbReference type="ARBA" id="ARBA00022723"/>
    </source>
</evidence>
<reference evidence="7 8" key="1">
    <citation type="journal article" date="2013" name="Nat. Genet.">
        <title>The genome of the hydatid tapeworm Echinococcus granulosus.</title>
        <authorList>
            <person name="Zheng H."/>
            <person name="Zhang W."/>
            <person name="Zhang L."/>
            <person name="Zhang Z."/>
            <person name="Li J."/>
            <person name="Lu G."/>
            <person name="Zhu Y."/>
            <person name="Wang Y."/>
            <person name="Huang Y."/>
            <person name="Liu J."/>
            <person name="Kang H."/>
            <person name="Chen J."/>
            <person name="Wang L."/>
            <person name="Chen A."/>
            <person name="Yu S."/>
            <person name="Gao Z."/>
            <person name="Jin L."/>
            <person name="Gu W."/>
            <person name="Wang Z."/>
            <person name="Zhao L."/>
            <person name="Shi B."/>
            <person name="Wen H."/>
            <person name="Lin R."/>
            <person name="Jones M.K."/>
            <person name="Brejova B."/>
            <person name="Vinar T."/>
            <person name="Zhao G."/>
            <person name="McManus D.P."/>
            <person name="Chen Z."/>
            <person name="Zhou Y."/>
            <person name="Wang S."/>
        </authorList>
    </citation>
    <scope>NUCLEOTIDE SEQUENCE [LARGE SCALE GENOMIC DNA]</scope>
</reference>
<dbReference type="GeneID" id="36338172"/>
<dbReference type="AlphaFoldDB" id="W6UPF6"/>
<feature type="domain" description="C3H1-type" evidence="6">
    <location>
        <begin position="198"/>
        <end position="226"/>
    </location>
</feature>
<evidence type="ECO:0000313" key="8">
    <source>
        <dbReference type="Proteomes" id="UP000019149"/>
    </source>
</evidence>
<dbReference type="InterPro" id="IPR000571">
    <property type="entry name" value="Znf_CCCH"/>
</dbReference>
<evidence type="ECO:0000256" key="5">
    <source>
        <dbReference type="PROSITE-ProRule" id="PRU00723"/>
    </source>
</evidence>
<feature type="domain" description="C3H1-type" evidence="6">
    <location>
        <begin position="160"/>
        <end position="188"/>
    </location>
</feature>
<dbReference type="InterPro" id="IPR036855">
    <property type="entry name" value="Znf_CCCH_sf"/>
</dbReference>
<feature type="zinc finger region" description="C3H1-type" evidence="5">
    <location>
        <begin position="198"/>
        <end position="226"/>
    </location>
</feature>
<keyword evidence="2" id="KW-0677">Repeat</keyword>
<dbReference type="Pfam" id="PF00642">
    <property type="entry name" value="zf-CCCH"/>
    <property type="match status" value="1"/>
</dbReference>
<dbReference type="Proteomes" id="UP000019149">
    <property type="component" value="Unassembled WGS sequence"/>
</dbReference>
<keyword evidence="1 5" id="KW-0479">Metal-binding</keyword>
<dbReference type="SMART" id="SM00356">
    <property type="entry name" value="ZnF_C3H1"/>
    <property type="match status" value="2"/>
</dbReference>
<dbReference type="FunFam" id="4.10.1000.10:FF:000001">
    <property type="entry name" value="zinc finger CCCH domain-containing protein 15-like"/>
    <property type="match status" value="1"/>
</dbReference>
<dbReference type="PANTHER" id="PTHR12547">
    <property type="entry name" value="CCCH ZINC FINGER/TIS11-RELATED"/>
    <property type="match status" value="1"/>
</dbReference>
<dbReference type="CTD" id="36338172"/>
<keyword evidence="4 5" id="KW-0862">Zinc</keyword>
<keyword evidence="3 5" id="KW-0863">Zinc-finger</keyword>
<dbReference type="GO" id="GO:0008270">
    <property type="term" value="F:zinc ion binding"/>
    <property type="evidence" value="ECO:0007669"/>
    <property type="project" value="UniProtKB-KW"/>
</dbReference>
<evidence type="ECO:0000256" key="4">
    <source>
        <dbReference type="ARBA" id="ARBA00022833"/>
    </source>
</evidence>
<sequence>MLDYSVSLKHHRDQQLDTLIFGRPILGGGYKGSDSSSINSCMNSQEHSMKPRKEGLQVCVWSPHRDQEQHHPAKVGRPILGGAFGGFKVLSTSQVNNTYPTNLNRLDTDTFAPPIPNVPEVLRLIRAQPLQSNPINFNQDEFQQPDGMAELVEAAMKNIRYKTELCKHYKRRGYCPMGIYCQFAHGIEELRCISSHPKYRTEHCIYFERERQCPYGSHCAFTHAYF</sequence>
<feature type="zinc finger region" description="C3H1-type" evidence="5">
    <location>
        <begin position="160"/>
        <end position="188"/>
    </location>
</feature>
<keyword evidence="8" id="KW-1185">Reference proteome</keyword>
<accession>W6UPF6</accession>
<proteinExistence type="predicted"/>
<dbReference type="GO" id="GO:0003729">
    <property type="term" value="F:mRNA binding"/>
    <property type="evidence" value="ECO:0007669"/>
    <property type="project" value="InterPro"/>
</dbReference>
<dbReference type="RefSeq" id="XP_024353857.1">
    <property type="nucleotide sequence ID" value="XM_024491706.1"/>
</dbReference>